<evidence type="ECO:0000256" key="7">
    <source>
        <dbReference type="ARBA" id="ARBA00022737"/>
    </source>
</evidence>
<feature type="transmembrane region" description="Helical" evidence="17">
    <location>
        <begin position="4455"/>
        <end position="4480"/>
    </location>
</feature>
<dbReference type="FunFam" id="2.60.40.60:FF:000080">
    <property type="entry name" value="FAT atypical cadherin 1"/>
    <property type="match status" value="3"/>
</dbReference>
<feature type="domain" description="Cadherin" evidence="20">
    <location>
        <begin position="1536"/>
        <end position="1642"/>
    </location>
</feature>
<feature type="domain" description="Cadherin" evidence="20">
    <location>
        <begin position="696"/>
        <end position="799"/>
    </location>
</feature>
<dbReference type="PROSITE" id="PS00022">
    <property type="entry name" value="EGF_1"/>
    <property type="match status" value="5"/>
</dbReference>
<feature type="domain" description="Cadherin" evidence="20">
    <location>
        <begin position="3319"/>
        <end position="3424"/>
    </location>
</feature>
<dbReference type="PANTHER" id="PTHR24026">
    <property type="entry name" value="FAT ATYPICAL CADHERIN-RELATED"/>
    <property type="match status" value="1"/>
</dbReference>
<feature type="domain" description="Cadherin" evidence="20">
    <location>
        <begin position="3425"/>
        <end position="3530"/>
    </location>
</feature>
<protein>
    <submittedName>
        <fullName evidence="21">Cadherin-related tumor suppressor-like</fullName>
    </submittedName>
</protein>
<feature type="domain" description="Cadherin" evidence="20">
    <location>
        <begin position="800"/>
        <end position="902"/>
    </location>
</feature>
<comment type="subcellular location">
    <subcellularLocation>
        <location evidence="1">Cell membrane</location>
        <topology evidence="1">Single-pass type I membrane protein</topology>
    </subcellularLocation>
</comment>
<dbReference type="GO" id="GO:0050793">
    <property type="term" value="P:regulation of developmental process"/>
    <property type="evidence" value="ECO:0007669"/>
    <property type="project" value="UniProtKB-ARBA"/>
</dbReference>
<feature type="disulfide bond" evidence="15">
    <location>
        <begin position="3924"/>
        <end position="3934"/>
    </location>
</feature>
<evidence type="ECO:0000256" key="9">
    <source>
        <dbReference type="ARBA" id="ARBA00022889"/>
    </source>
</evidence>
<dbReference type="FunFam" id="2.60.40.60:FF:000104">
    <property type="entry name" value="cadherin-23 isoform X1"/>
    <property type="match status" value="1"/>
</dbReference>
<feature type="region of interest" description="Disordered" evidence="16">
    <location>
        <begin position="4704"/>
        <end position="4789"/>
    </location>
</feature>
<evidence type="ECO:0000256" key="11">
    <source>
        <dbReference type="ARBA" id="ARBA00023136"/>
    </source>
</evidence>
<feature type="domain" description="Cadherin" evidence="20">
    <location>
        <begin position="1006"/>
        <end position="1109"/>
    </location>
</feature>
<keyword evidence="22" id="KW-1185">Reference proteome</keyword>
<feature type="domain" description="Laminin G" evidence="18">
    <location>
        <begin position="3994"/>
        <end position="4183"/>
    </location>
</feature>
<dbReference type="GO" id="GO:0051239">
    <property type="term" value="P:regulation of multicellular organismal process"/>
    <property type="evidence" value="ECO:0007669"/>
    <property type="project" value="UniProtKB-ARBA"/>
</dbReference>
<feature type="domain" description="Cadherin" evidence="20">
    <location>
        <begin position="2483"/>
        <end position="2587"/>
    </location>
</feature>
<feature type="domain" description="Cadherin" evidence="20">
    <location>
        <begin position="3002"/>
        <end position="3108"/>
    </location>
</feature>
<dbReference type="PROSITE" id="PS01187">
    <property type="entry name" value="EGF_CA"/>
    <property type="match status" value="1"/>
</dbReference>
<dbReference type="InterPro" id="IPR020894">
    <property type="entry name" value="Cadherin_CS"/>
</dbReference>
<evidence type="ECO:0000259" key="19">
    <source>
        <dbReference type="PROSITE" id="PS50026"/>
    </source>
</evidence>
<feature type="domain" description="Cadherin" evidence="20">
    <location>
        <begin position="1643"/>
        <end position="1754"/>
    </location>
</feature>
<organism evidence="21 22">
    <name type="scientific">Octopus vulgaris</name>
    <name type="common">Common octopus</name>
    <dbReference type="NCBI Taxonomy" id="6645"/>
    <lineage>
        <taxon>Eukaryota</taxon>
        <taxon>Metazoa</taxon>
        <taxon>Spiralia</taxon>
        <taxon>Lophotrochozoa</taxon>
        <taxon>Mollusca</taxon>
        <taxon>Cephalopoda</taxon>
        <taxon>Coleoidea</taxon>
        <taxon>Octopodiformes</taxon>
        <taxon>Octopoda</taxon>
        <taxon>Incirrata</taxon>
        <taxon>Octopodidae</taxon>
        <taxon>Octopus</taxon>
    </lineage>
</organism>
<dbReference type="Pfam" id="PF00054">
    <property type="entry name" value="Laminin_G_1"/>
    <property type="match status" value="1"/>
</dbReference>
<feature type="disulfide bond" evidence="15">
    <location>
        <begin position="3908"/>
        <end position="3917"/>
    </location>
</feature>
<dbReference type="Proteomes" id="UP001162480">
    <property type="component" value="Chromosome 13"/>
</dbReference>
<evidence type="ECO:0000256" key="2">
    <source>
        <dbReference type="ARBA" id="ARBA00022475"/>
    </source>
</evidence>
<evidence type="ECO:0000256" key="4">
    <source>
        <dbReference type="ARBA" id="ARBA00022692"/>
    </source>
</evidence>
<dbReference type="SMART" id="SM00181">
    <property type="entry name" value="EGF"/>
    <property type="match status" value="5"/>
</dbReference>
<dbReference type="InterPro" id="IPR018097">
    <property type="entry name" value="EGF_Ca-bd_CS"/>
</dbReference>
<feature type="disulfide bond" evidence="15">
    <location>
        <begin position="3869"/>
        <end position="3878"/>
    </location>
</feature>
<dbReference type="FunFam" id="2.10.25.10:FF:000321">
    <property type="entry name" value="Protein delta homolog 1"/>
    <property type="match status" value="1"/>
</dbReference>
<feature type="domain" description="Cadherin" evidence="20">
    <location>
        <begin position="1853"/>
        <end position="1957"/>
    </location>
</feature>
<dbReference type="Pfam" id="PF25374">
    <property type="entry name" value="Cadherin_FAT4_N"/>
    <property type="match status" value="1"/>
</dbReference>
<keyword evidence="9" id="KW-0130">Cell adhesion</keyword>
<dbReference type="GO" id="GO:0120036">
    <property type="term" value="P:plasma membrane bounded cell projection organization"/>
    <property type="evidence" value="ECO:0007669"/>
    <property type="project" value="UniProtKB-ARBA"/>
</dbReference>
<dbReference type="InterPro" id="IPR000742">
    <property type="entry name" value="EGF"/>
</dbReference>
<dbReference type="FunFam" id="2.60.40.60:FF:000106">
    <property type="entry name" value="FAT atypical cadherin 4"/>
    <property type="match status" value="1"/>
</dbReference>
<evidence type="ECO:0000256" key="15">
    <source>
        <dbReference type="PROSITE-ProRule" id="PRU00076"/>
    </source>
</evidence>
<dbReference type="SUPFAM" id="SSF49313">
    <property type="entry name" value="Cadherin-like"/>
    <property type="match status" value="34"/>
</dbReference>
<dbReference type="CDD" id="cd00110">
    <property type="entry name" value="LamG"/>
    <property type="match status" value="2"/>
</dbReference>
<dbReference type="PROSITE" id="PS00010">
    <property type="entry name" value="ASX_HYDROXYL"/>
    <property type="match status" value="3"/>
</dbReference>
<dbReference type="FunFam" id="2.60.40.60:FF:000116">
    <property type="entry name" value="Dachsous cadherin-related 2"/>
    <property type="match status" value="1"/>
</dbReference>
<dbReference type="SMART" id="SM00112">
    <property type="entry name" value="CA"/>
    <property type="match status" value="34"/>
</dbReference>
<feature type="domain" description="Laminin G" evidence="18">
    <location>
        <begin position="4245"/>
        <end position="4421"/>
    </location>
</feature>
<feature type="domain" description="Cadherin" evidence="20">
    <location>
        <begin position="376"/>
        <end position="482"/>
    </location>
</feature>
<dbReference type="InterPro" id="IPR027397">
    <property type="entry name" value="Catenin-bd_sf"/>
</dbReference>
<dbReference type="InterPro" id="IPR013320">
    <property type="entry name" value="ConA-like_dom_sf"/>
</dbReference>
<feature type="compositionally biased region" description="Low complexity" evidence="16">
    <location>
        <begin position="4709"/>
        <end position="4724"/>
    </location>
</feature>
<dbReference type="CDD" id="cd00053">
    <property type="entry name" value="EGF"/>
    <property type="match status" value="1"/>
</dbReference>
<evidence type="ECO:0000256" key="14">
    <source>
        <dbReference type="PROSITE-ProRule" id="PRU00043"/>
    </source>
</evidence>
<evidence type="ECO:0000313" key="22">
    <source>
        <dbReference type="Proteomes" id="UP001162480"/>
    </source>
</evidence>
<dbReference type="FunFam" id="2.60.40.60:FF:000039">
    <property type="entry name" value="FAT atypical cadherin 3"/>
    <property type="match status" value="4"/>
</dbReference>
<evidence type="ECO:0000256" key="12">
    <source>
        <dbReference type="ARBA" id="ARBA00023157"/>
    </source>
</evidence>
<dbReference type="Pfam" id="PF00008">
    <property type="entry name" value="EGF"/>
    <property type="match status" value="1"/>
</dbReference>
<dbReference type="FunFam" id="2.60.40.60:FF:000276">
    <property type="entry name" value="FAT atypical cadherin 2"/>
    <property type="match status" value="1"/>
</dbReference>
<sequence length="4947" mass="549251">MAISLGLKTSRDLCPTKTLYRVIIVAFIQFLVAFAQGQGPGSFNHPTPGEPYHFYIDENVPVGTRVGNITVEAGSTVYISSRTSLPDHVNFALDEYTGVVVTAKPLDRESLKHSNKPVIIVVLTQPPSHSIEMKITVRDKNDNPPTFPKDSYAIRFAEESDDNNKLMVPLASDKDEGKNSLITNYTIISGNEEGKFALIQEPPYPQIPRILYIQNTVKLNREEKEYYQLNISAIDHGNPPMVGFLLVNITVADINDNYPTFHMSVYAANVNETAPPGTTVIQVEASDLDQGNNKAITYSIENNKDSGQFEIDRYTGVVTTTRKLNCQQNTGEKMCFLILLATDNGPEHLTGRAYLNVHIIDQNDHAPVIEFQHQPDSSKDYSAVNENAINGTYVTIITVNDLDDGMNGNVSLSIIDGNQLGHFRLIRGYKVSVLVVVLSLDREKVHVYNLTLLAVDMGDPPLSSTAHLVIYVNDINDHPPKFDPSKYFAVLSETIPVGSFVTAVTAKDSDCGLNSQITYKINGGNKFNWFSINNRTGLLVTVAPLDYEVSSVVILNISAQDGGFKPYKEYTTVNITLLDINDMPPTFSKTSYTVEMEEQLPAGEEILTLRAEDRDMGLNGTLRYALHSDVIELYPKTFHLNSTSGRLTTIKSLDREENELYLIKVVAFDIGEAPLSSTCTVSLKLLDINDNRPAFYPEKYYPKLPAKHSENNTVIKVTAIDKDSGTNGKVTYQLTGGDVANFYIDQYSGVIFVKGRLDSSVQTHYKLTVSAQDGNGKTASNTATVLITIPTSGDEIPFFLSTPYVFSVTEDNDTKVNTGQIIGYVIAKTNEKSPNITLSIIGGDPESHFTIDSLGNLRTAKKIDREHIASYNIRVLAASNGNYAEVGVKITVIDRNDNKPKFGTATVDVNVFENWSVGKEVYQVLATDLDEGINANISYTLRTSFIHSFMIRDSGMIYINRPLDKSTSKIYELTVVAVDAGNPQMSSSQIVRIHVKDVNDHTPVFSSAQNSISLLESQPINDRFFLISATDADEGRNKEIIYRISRGSEDGKFAIFPDGHLYIAEELDRETKDFYHLTIVAEDCGVPPRSSSANITIQILDANDKAPVFGNKSYSMSIEENKVPNTYVGSVHATDADIGRNAELAYYISTKQDNFAVNVLNGRITSLKAFDREQLVLTGKDYYTFEVIVKDNGMKRLQGSAKVKVTITDVNDNAPEFKKPLYRASVVENARPQTLITQVSAIDVDLNENQFLTYAITEGNPNDTFSINSRSGQIQLDSTLDRETIDSYLLKVVAYDAGTKVQLSSYTEVHITIHDYNDNFPTFRSSPMSIELMETVIPGTRISQFQATDEDLGNNALLTFSIVDGNPNNTFHVDGKTGNIYVMEPLDYEVQKVYHLNISVSDFGVPPLITYQRFTVYVMDYNDNSPAFPDTPNTFSIEERINVGTVVGTVTANDPDTGINGEVRYRIASQAPPGDHFRIVNSGNLLVNREIDYEKMKYSNLIVIATDNAHPTSRQKSSEKTVKIIVTDLNDNVPRIISPETFIIAQNTPVNSEVGRVEGLDIDSGENGRVTYMIISGNTSYFLLSRSSGIITLKSRLPVGQPILQLTIQASDAGINDNLGAKSIMTTIYFIITTDNRNGPTFSQARYLASVHENVPIGKTILSVEAQPKNKDATINYYITRIDANKKGVLQSQYFSVDKISGQLTTKDLLDRDVGFTNIIVEICAVEILGSSVAESKTEVTIELLDVNDNPPHFNHSVYALELIENFPIDFDVLKLVVKDPDTTGSFLLSITSGNDGTFTVSDSGILSLRNHLDRERMPRYNLHLSAFDGVHSATAMVQINILDINDNVPKFNKSIYTFDLLEDLPINSTIGSILAQDPDDGPNGTVSYHLLTDWGKDVFHLDPRTGTFTLKSSLDFEQVQLYTLLVSARDHGPVPKSSVVTIYMNIKDVNDNGPIFSPSSYTTAIYENATIGTSAIAVYASDADTGINSKLIYKITGGNQDAHFIIDPQTGIISVNHTLDREQYPSYSLTITAMDTVFPVWQRHSALAQVTIIVSDVNDCAPRFTSPTEIWVEENAPINTIVYNIKAIDDDDDGPNQDIRYSITASTGPFSIRPDDGSLRLMSSLDRESRDTYYLTIKATDGGTPMLSSTIDIVVHVKDENDNNPVFFPKQYQANISESKPVGTILLRVTATDLDIGLNGMVRYFIIEGDDNQDFSLDQSSGLLRIQKQLDYERKKSYHIIIQCEDNGVEARNDTAAVYISIVDINDNAPVFVDSPFLAYVQENMEKLPVHVTTLSARDDDSHLYSRITYAFRDGDRNIFHINSSSGEITASRKLDREVQSTYRLTVIATDSGSPPLTGTGTVNIEVQDINDNTPVFLQPHYVGYIDENQHGNSSIVTVKASDKDEGINALIRYSLISDLDGKFTIDPARGTIMATASFDREKQDQYKFFVVAEDAGYTPRTATAAVTVNVRDRNDNKPKFNQKSYNKFIYHPTVKGEFVFGITAVDFDIGLNGKISYALSGRDGNKFKINSTTGVVKSNQNLYLGLGRQFTIYVTASDQSQNPFFSKAKVMIHLLQKNKTRRPRFTLAKTEFKLEENSSLNTTVTRLSGVSPKAVPLKYFIAGGNINNAFGIDPKRNDLIIANQLDFEETSYYSLWIGTSDTSSDPLTSYKELRIFIADINDNAPYFDQMHYYTSFEETNQIGKTVVCVSAKDADSGKNGKVTYKITNGNSKDAFQIKSSGCISTKNQIDREKIDFYQLAIKAVDQSASNRKTGTTTVDISILDVDDNPPRFTRLFTASIPENAEIGSFILQLSTEDQDVGENAEVTYALLENSGNKFSLDPLSGNISVRASLDVEKKEYHKLKVAARASSHETSTYVTIKVTDINDNQPRFTMPKFMFEISELQVPPIHVGKVVAKDRDRTSPNNIFYYSLKMPSSLFNITDKTGEIFTIQQLHYDNTSLYNHHELTVVATDLGVPSRSSESLVVINVIDDNDNPPQFEKTYYFSAVPYNLTVGDPIIKVVARDDKDYGMNAQVEYIVVEGNGTNYFYVKKSDGSVHLSASLSQSMDKEFQLKVQAVDKGRPPQSSDIATIHLKVTDINKYPPLFLRIVFEKQIPENFTVNGIFDTVQAIDHDHGPNQEVSYYITGGDPQNLFAINEKYGNLSVNKPLDYDTSSVHRLNITARDHGLYYKETSIIFTIFVTDVNDNPPLFDKDVYDVYIRENSPIGASVFKLSATDADSGSYAIIEYQIVGDNQAQSKFMIDHKAKTINSTSSLDYESKENYSLHILAKNPGTNLQSVTVVNVHLVSVNEYNPIFIQNEYNFSISESVQKGTSVGAVLATDRDAGPDGIVYYFLMDSSNLKGFKINPLSGVITVSGKPDYESQSHITLDVMAKNWGSVKGNDTVQCIVHITITDANDAPVFLHPLYTKDLKEDIQPGTFVIKVKAFDNDLHRKDHQFNYTILSGNLHNAFYIDSTSGQISVSSELDRESVALYQLKVGAIDKGIPPQTGTTTIKIRILDVNDCSPTFSNGSLAAFVKENAAIGTSVISLADFTEDCDLLPNTDPYYFFQDDKNSKSYVKISKTGLVTTNTALDREKISRFSVSVTVTDNGKPTMTSSLSFTVLVQDVNDSPSRQRKLNIQLSLFQNQSPTQFVGDVKPLDNDITGDYSCRILQMSAEIFKITEHCYLEVLREPVSSDHWLTISGHDGIHSEVVYNITVNFAFLTNETLKDSLTVKLVNLTEKRFLTKLYSKFLKNLNNNLESDWESKIFSIKQTGNDLDVFIMTLDRNGKPISKQLLQEMIAANKNELQQGLATNIILGHSLCAVNPCYNGGSCVDQLVVSSNWNIIATNRQIMSGPNITDFICKCSVGYTGTLCQIQETQCGDVYCHNGGACVISSYSKSYCQCLSGWTGPTCTKDINECKQNPCQHGTCENTDGSFKCVCQKGFLGIYCETGINYCQPNPCQNEGVCKNNRDGFICQCPYNKWGQSCSKSAYRFEELSFLEFPTIAENYNNITVHLATKMSNALLLYNPVNPSLSQTVESFIALEIINGQVRLSISTGSASVLNLYIPYTINDGNWYKVEVLRIRRNVHISVHKCSSNNQCSGCDESKTCSNQGELKYENLQLHGGNLYIGGIPAQYVIRSNQVQSHDFIGCMRSFIVNGVDMIQLEPRRSTGIKKECLRENIAGPCKSNPCRNGGICLDKWTTFKCQCSPEYMGKMCEEKWKPFSFGPGARVEFSRRETYYRDEFLKSNSRFRQKRSVLKANTISIKFRILKKSGLLWYADNKKKFILLMVNNSQPLFLAGQNHNGFVSSAPLALNVSIHSWYTVSVHMEGDSVTVEGENEKTQVFISNPLDISSVDVEVMFLANTKHSLSIHKETVPGFEGCLEDFFLNGQKMPFGGSTDRFDVSPVGNVSSNCPSLCATNPCESGMTCEIDASTYKCLPYSSVDLGLLLKILLPLLILLILILIIVGLIVFYRRRRHIDQQHNKNNKSGMLNKFCHQRRKNSNLKTSSQTYSEAEYVEGNGIPDEIIIRNHILEELAQKAHDNSCMPRPDIIESESHPVVPLEMEDGTVIIENGDLSQSVHLNDDVPEHYDLENASSIAPSDIDIVTHYKGFRDGKVNKYKPNSNLLTYRHPYIANPQQNMMWSSNVPASNALNYNGPLSVPARSSPMHLNNLARSSPAPVGVRQSPMNLLAHQNPSVLTSSSNNHWNSHSASSDNCTGKPGKSKPKVALKPQPAPRSSSNNGRGNRMKGFTVEEVNRLNTCPDSTNPESMRESVSSSDENIAKWGKASDNLNSSGLLDAQDSSSNGSANDSFTCSEFEYDTERVRNDFEPGSMIYSKLTEVENENDESPVDNRTFDYDGLDSAGESYSTLVSSDEDKSKNRGTVGSFDLDYLLTWGPNFEKLVGVFKDIASLPDNEQSQNLQPEVVTNVGAKSDEEYV</sequence>
<keyword evidence="3 15" id="KW-0245">EGF-like domain</keyword>
<dbReference type="InterPro" id="IPR001791">
    <property type="entry name" value="Laminin_G"/>
</dbReference>
<dbReference type="GO" id="GO:0005886">
    <property type="term" value="C:plasma membrane"/>
    <property type="evidence" value="ECO:0007669"/>
    <property type="project" value="UniProtKB-SubCell"/>
</dbReference>
<proteinExistence type="predicted"/>
<dbReference type="FunFam" id="2.60.40.60:FF:000020">
    <property type="entry name" value="Dachsous cadherin-related 1b"/>
    <property type="match status" value="5"/>
</dbReference>
<dbReference type="FunFam" id="2.60.40.60:FF:000033">
    <property type="entry name" value="FAT atypical cadherin 1"/>
    <property type="match status" value="2"/>
</dbReference>
<feature type="domain" description="Cadherin" evidence="20">
    <location>
        <begin position="1218"/>
        <end position="1323"/>
    </location>
</feature>
<feature type="domain" description="Cadherin" evidence="20">
    <location>
        <begin position="2588"/>
        <end position="2689"/>
    </location>
</feature>
<dbReference type="SMART" id="SM00179">
    <property type="entry name" value="EGF_CA"/>
    <property type="match status" value="3"/>
</dbReference>
<dbReference type="PROSITE" id="PS50026">
    <property type="entry name" value="EGF_3"/>
    <property type="match status" value="5"/>
</dbReference>
<dbReference type="SUPFAM" id="SSF49899">
    <property type="entry name" value="Concanavalin A-like lectins/glucanases"/>
    <property type="match status" value="2"/>
</dbReference>
<keyword evidence="6" id="KW-0732">Signal</keyword>
<feature type="disulfide bond" evidence="15">
    <location>
        <begin position="3983"/>
        <end position="3992"/>
    </location>
</feature>
<evidence type="ECO:0000259" key="20">
    <source>
        <dbReference type="PROSITE" id="PS50268"/>
    </source>
</evidence>
<dbReference type="FunFam" id="2.60.40.60:FF:000118">
    <property type="entry name" value="protocadherin Fat 4"/>
    <property type="match status" value="1"/>
</dbReference>
<feature type="region of interest" description="Disordered" evidence="16">
    <location>
        <begin position="4922"/>
        <end position="4947"/>
    </location>
</feature>
<keyword evidence="5" id="KW-0479">Metal-binding</keyword>
<keyword evidence="2" id="KW-1003">Cell membrane</keyword>
<evidence type="ECO:0000256" key="17">
    <source>
        <dbReference type="SAM" id="Phobius"/>
    </source>
</evidence>
<dbReference type="FunFam" id="2.60.40.60:FF:000081">
    <property type="entry name" value="protocadherin Fat 4"/>
    <property type="match status" value="1"/>
</dbReference>
<feature type="domain" description="EGF-like" evidence="19">
    <location>
        <begin position="3957"/>
        <end position="3993"/>
    </location>
</feature>
<feature type="domain" description="EGF-like" evidence="19">
    <location>
        <begin position="3822"/>
        <end position="3879"/>
    </location>
</feature>
<dbReference type="Gene3D" id="2.60.120.200">
    <property type="match status" value="2"/>
</dbReference>
<feature type="domain" description="Cadherin" evidence="20">
    <location>
        <begin position="3214"/>
        <end position="3318"/>
    </location>
</feature>
<evidence type="ECO:0000313" key="21">
    <source>
        <dbReference type="EMBL" id="CAI9731887.1"/>
    </source>
</evidence>
<feature type="domain" description="EGF-like" evidence="19">
    <location>
        <begin position="4188"/>
        <end position="4224"/>
    </location>
</feature>
<dbReference type="SMART" id="SM00282">
    <property type="entry name" value="LamG"/>
    <property type="match status" value="2"/>
</dbReference>
<dbReference type="EMBL" id="OX597826">
    <property type="protein sequence ID" value="CAI9731887.1"/>
    <property type="molecule type" value="Genomic_DNA"/>
</dbReference>
<feature type="domain" description="Cadherin" evidence="20">
    <location>
        <begin position="2895"/>
        <end position="3001"/>
    </location>
</feature>
<keyword evidence="8 14" id="KW-0106">Calcium</keyword>
<dbReference type="GO" id="GO:0007163">
    <property type="term" value="P:establishment or maintenance of cell polarity"/>
    <property type="evidence" value="ECO:0007669"/>
    <property type="project" value="UniProtKB-ARBA"/>
</dbReference>
<evidence type="ECO:0000256" key="6">
    <source>
        <dbReference type="ARBA" id="ARBA00022729"/>
    </source>
</evidence>
<keyword evidence="13" id="KW-0325">Glycoprotein</keyword>
<dbReference type="Pfam" id="PF02210">
    <property type="entry name" value="Laminin_G_2"/>
    <property type="match status" value="1"/>
</dbReference>
<dbReference type="PROSITE" id="PS00232">
    <property type="entry name" value="CADHERIN_1"/>
    <property type="match status" value="16"/>
</dbReference>
<evidence type="ECO:0000256" key="5">
    <source>
        <dbReference type="ARBA" id="ARBA00022723"/>
    </source>
</evidence>
<dbReference type="PROSITE" id="PS50025">
    <property type="entry name" value="LAM_G_DOMAIN"/>
    <property type="match status" value="2"/>
</dbReference>
<evidence type="ECO:0000256" key="1">
    <source>
        <dbReference type="ARBA" id="ARBA00004251"/>
    </source>
</evidence>
<dbReference type="InterPro" id="IPR009030">
    <property type="entry name" value="Growth_fac_rcpt_cys_sf"/>
</dbReference>
<dbReference type="PANTHER" id="PTHR24026:SF133">
    <property type="entry name" value="CADHERIN-RELATED FAMILY MEMBER 2"/>
    <property type="match status" value="1"/>
</dbReference>
<feature type="domain" description="Cadherin" evidence="20">
    <location>
        <begin position="2274"/>
        <end position="2378"/>
    </location>
</feature>
<dbReference type="GO" id="GO:0007156">
    <property type="term" value="P:homophilic cell adhesion via plasma membrane adhesion molecules"/>
    <property type="evidence" value="ECO:0007669"/>
    <property type="project" value="InterPro"/>
</dbReference>
<keyword evidence="4 17" id="KW-0812">Transmembrane</keyword>
<dbReference type="PROSITE" id="PS01186">
    <property type="entry name" value="EGF_2"/>
    <property type="match status" value="3"/>
</dbReference>
<comment type="caution">
    <text evidence="15">Lacks conserved residue(s) required for the propagation of feature annotation.</text>
</comment>
<feature type="domain" description="EGF-like" evidence="19">
    <location>
        <begin position="3881"/>
        <end position="3918"/>
    </location>
</feature>
<evidence type="ECO:0000256" key="8">
    <source>
        <dbReference type="ARBA" id="ARBA00022837"/>
    </source>
</evidence>
<feature type="domain" description="Cadherin" evidence="20">
    <location>
        <begin position="1755"/>
        <end position="1852"/>
    </location>
</feature>
<feature type="domain" description="Cadherin" evidence="20">
    <location>
        <begin position="1429"/>
        <end position="1536"/>
    </location>
</feature>
<feature type="domain" description="Cadherin" evidence="20">
    <location>
        <begin position="3109"/>
        <end position="3213"/>
    </location>
</feature>
<dbReference type="FunFam" id="2.60.40.60:FF:000123">
    <property type="entry name" value="Protocadherin beta 4"/>
    <property type="match status" value="1"/>
</dbReference>
<feature type="domain" description="Cadherin" evidence="20">
    <location>
        <begin position="48"/>
        <end position="147"/>
    </location>
</feature>
<dbReference type="SUPFAM" id="SSF57184">
    <property type="entry name" value="Growth factor receptor domain"/>
    <property type="match status" value="1"/>
</dbReference>
<dbReference type="PROSITE" id="PS50268">
    <property type="entry name" value="CADHERIN_2"/>
    <property type="match status" value="34"/>
</dbReference>
<dbReference type="GO" id="GO:0005509">
    <property type="term" value="F:calcium ion binding"/>
    <property type="evidence" value="ECO:0007669"/>
    <property type="project" value="UniProtKB-UniRule"/>
</dbReference>
<feature type="domain" description="Cadherin" evidence="20">
    <location>
        <begin position="2690"/>
        <end position="2794"/>
    </location>
</feature>
<keyword evidence="12 15" id="KW-1015">Disulfide bond</keyword>
<dbReference type="GO" id="GO:0009887">
    <property type="term" value="P:animal organ morphogenesis"/>
    <property type="evidence" value="ECO:0007669"/>
    <property type="project" value="UniProtKB-ARBA"/>
</dbReference>
<feature type="compositionally biased region" description="Polar residues" evidence="16">
    <location>
        <begin position="4766"/>
        <end position="4788"/>
    </location>
</feature>
<dbReference type="CDD" id="cd11304">
    <property type="entry name" value="Cadherin_repeat"/>
    <property type="match status" value="34"/>
</dbReference>
<dbReference type="FunFam" id="2.60.40.60:FF:000275">
    <property type="entry name" value="Si:dkey-30k22.7"/>
    <property type="match status" value="1"/>
</dbReference>
<feature type="domain" description="Cadherin" evidence="20">
    <location>
        <begin position="903"/>
        <end position="1005"/>
    </location>
</feature>
<feature type="domain" description="Cadherin" evidence="20">
    <location>
        <begin position="3531"/>
        <end position="3636"/>
    </location>
</feature>
<gene>
    <name evidence="21" type="ORF">OCTVUL_1B029701</name>
</gene>
<dbReference type="Gene3D" id="2.60.40.60">
    <property type="entry name" value="Cadherins"/>
    <property type="match status" value="34"/>
</dbReference>
<evidence type="ECO:0000256" key="16">
    <source>
        <dbReference type="SAM" id="MobiDB-lite"/>
    </source>
</evidence>
<feature type="domain" description="Cadherin" evidence="20">
    <location>
        <begin position="2379"/>
        <end position="2482"/>
    </location>
</feature>
<feature type="domain" description="Cadherin" evidence="20">
    <location>
        <begin position="2794"/>
        <end position="2894"/>
    </location>
</feature>
<dbReference type="GO" id="GO:0007423">
    <property type="term" value="P:sensory organ development"/>
    <property type="evidence" value="ECO:0007669"/>
    <property type="project" value="UniProtKB-ARBA"/>
</dbReference>
<dbReference type="FunFam" id="2.60.40.60:FF:000134">
    <property type="entry name" value="protocadherin Fat 4"/>
    <property type="match status" value="1"/>
</dbReference>
<dbReference type="PRINTS" id="PR00205">
    <property type="entry name" value="CADHERIN"/>
</dbReference>
<evidence type="ECO:0000259" key="18">
    <source>
        <dbReference type="PROSITE" id="PS50025"/>
    </source>
</evidence>
<dbReference type="GO" id="GO:0030182">
    <property type="term" value="P:neuron differentiation"/>
    <property type="evidence" value="ECO:0007669"/>
    <property type="project" value="UniProtKB-ARBA"/>
</dbReference>
<accession>A0AA36FBX1</accession>
<dbReference type="InterPro" id="IPR000152">
    <property type="entry name" value="EGF-type_Asp/Asn_hydroxyl_site"/>
</dbReference>
<feature type="disulfide bond" evidence="15">
    <location>
        <begin position="4214"/>
        <end position="4223"/>
    </location>
</feature>
<dbReference type="InterPro" id="IPR002126">
    <property type="entry name" value="Cadherin-like_dom"/>
</dbReference>
<dbReference type="FunFam" id="2.60.40.60:FF:000101">
    <property type="entry name" value="FAT atypical cadherin 4"/>
    <property type="match status" value="1"/>
</dbReference>
<evidence type="ECO:0000256" key="10">
    <source>
        <dbReference type="ARBA" id="ARBA00022989"/>
    </source>
</evidence>
<dbReference type="Gene3D" id="2.10.25.10">
    <property type="entry name" value="Laminin"/>
    <property type="match status" value="5"/>
</dbReference>
<feature type="domain" description="Cadherin" evidence="20">
    <location>
        <begin position="2065"/>
        <end position="2168"/>
    </location>
</feature>
<reference evidence="21" key="1">
    <citation type="submission" date="2023-08" db="EMBL/GenBank/DDBJ databases">
        <authorList>
            <person name="Alioto T."/>
            <person name="Alioto T."/>
            <person name="Gomez Garrido J."/>
        </authorList>
    </citation>
    <scope>NUCLEOTIDE SEQUENCE</scope>
</reference>
<dbReference type="FunFam" id="2.60.40.60:FF:000029">
    <property type="entry name" value="Cadherin EGF LAG seven-pass G-type receptor 3"/>
    <property type="match status" value="1"/>
</dbReference>
<feature type="domain" description="Cadherin" evidence="20">
    <location>
        <begin position="148"/>
        <end position="261"/>
    </location>
</feature>
<dbReference type="Pfam" id="PF00028">
    <property type="entry name" value="Cadherin"/>
    <property type="match status" value="31"/>
</dbReference>
<dbReference type="CDD" id="cd00054">
    <property type="entry name" value="EGF_CA"/>
    <property type="match status" value="4"/>
</dbReference>
<feature type="domain" description="Cadherin" evidence="20">
    <location>
        <begin position="1958"/>
        <end position="2065"/>
    </location>
</feature>
<keyword evidence="7" id="KW-0677">Repeat</keyword>
<keyword evidence="10 17" id="KW-1133">Transmembrane helix</keyword>
<feature type="domain" description="Cadherin" evidence="20">
    <location>
        <begin position="1110"/>
        <end position="1217"/>
    </location>
</feature>
<dbReference type="GO" id="GO:0001736">
    <property type="term" value="P:establishment of planar polarity"/>
    <property type="evidence" value="ECO:0007669"/>
    <property type="project" value="UniProtKB-ARBA"/>
</dbReference>
<feature type="domain" description="Cadherin" evidence="20">
    <location>
        <begin position="262"/>
        <end position="369"/>
    </location>
</feature>
<feature type="domain" description="Cadherin" evidence="20">
    <location>
        <begin position="483"/>
        <end position="587"/>
    </location>
</feature>
<evidence type="ECO:0000256" key="13">
    <source>
        <dbReference type="ARBA" id="ARBA00023180"/>
    </source>
</evidence>
<feature type="domain" description="EGF-like" evidence="19">
    <location>
        <begin position="3920"/>
        <end position="3955"/>
    </location>
</feature>
<feature type="domain" description="Cadherin" evidence="20">
    <location>
        <begin position="1324"/>
        <end position="1428"/>
    </location>
</feature>
<feature type="domain" description="Cadherin" evidence="20">
    <location>
        <begin position="588"/>
        <end position="695"/>
    </location>
</feature>
<feature type="domain" description="Cadherin" evidence="20">
    <location>
        <begin position="2169"/>
        <end position="2273"/>
    </location>
</feature>
<dbReference type="InterPro" id="IPR001881">
    <property type="entry name" value="EGF-like_Ca-bd_dom"/>
</dbReference>
<dbReference type="Gene3D" id="4.10.900.10">
    <property type="entry name" value="TCF3-CBD (Catenin binding domain)"/>
    <property type="match status" value="1"/>
</dbReference>
<evidence type="ECO:0000256" key="3">
    <source>
        <dbReference type="ARBA" id="ARBA00022536"/>
    </source>
</evidence>
<name>A0AA36FBX1_OCTVU</name>
<keyword evidence="11 17" id="KW-0472">Membrane</keyword>
<feature type="disulfide bond" evidence="15">
    <location>
        <begin position="3945"/>
        <end position="3954"/>
    </location>
</feature>
<dbReference type="InterPro" id="IPR015919">
    <property type="entry name" value="Cadherin-like_sf"/>
</dbReference>